<evidence type="ECO:0000256" key="2">
    <source>
        <dbReference type="ARBA" id="ARBA00022692"/>
    </source>
</evidence>
<dbReference type="GO" id="GO:0009535">
    <property type="term" value="C:chloroplast thylakoid membrane"/>
    <property type="evidence" value="ECO:0007669"/>
    <property type="project" value="UniProtKB-SubCell"/>
</dbReference>
<evidence type="ECO:0000256" key="5">
    <source>
        <dbReference type="ARBA" id="ARBA00023276"/>
    </source>
</evidence>
<keyword evidence="3 6" id="KW-1133">Transmembrane helix</keyword>
<keyword evidence="6" id="KW-0793">Thylakoid</keyword>
<comment type="similarity">
    <text evidence="6">Belongs to the PsbX family. Type 1 subfamily.</text>
</comment>
<evidence type="ECO:0000256" key="4">
    <source>
        <dbReference type="ARBA" id="ARBA00023136"/>
    </source>
</evidence>
<organism evidence="7">
    <name type="scientific">Aureoumbra lagunensis</name>
    <dbReference type="NCBI Taxonomy" id="44058"/>
    <lineage>
        <taxon>Eukaryota</taxon>
        <taxon>Sar</taxon>
        <taxon>Stramenopiles</taxon>
        <taxon>Ochrophyta</taxon>
        <taxon>Pelagophyceae</taxon>
        <taxon>Pelagomonadales</taxon>
        <taxon>Aureoumbra</taxon>
    </lineage>
</organism>
<dbReference type="InterPro" id="IPR009518">
    <property type="entry name" value="PSII_PsbX"/>
</dbReference>
<evidence type="ECO:0000256" key="6">
    <source>
        <dbReference type="HAMAP-Rule" id="MF_01386"/>
    </source>
</evidence>
<keyword evidence="7" id="KW-0934">Plastid</keyword>
<sequence>MTPSLSSFIFSLFAGAIVLGAIFGALAIVSSNDQIVRE</sequence>
<dbReference type="RefSeq" id="YP_003002218.1">
    <property type="nucleotide sequence ID" value="NC_012903.1"/>
</dbReference>
<geneLocation type="chloroplast" evidence="7"/>
<dbReference type="GeneID" id="8097421"/>
<keyword evidence="7" id="KW-0150">Chloroplast</keyword>
<comment type="subcellular location">
    <subcellularLocation>
        <location evidence="6">Plastid</location>
        <location evidence="6">Chloroplast thylakoid membrane</location>
        <topology evidence="6">Single-pass membrane protein</topology>
    </subcellularLocation>
</comment>
<comment type="function">
    <text evidence="6">Involved in the binding and/or turnover of quinones at the Q(B) site of photosystem II (PSII). PSII is a light-driven water plastoquinone oxidoreductase, using light energy to abstract electrons from H(2)O, generating a proton gradient subsequently used for ATP formation.</text>
</comment>
<keyword evidence="5 6" id="KW-0604">Photosystem II</keyword>
<protein>
    <recommendedName>
        <fullName evidence="6">Photosystem II reaction center protein X</fullName>
    </recommendedName>
</protein>
<gene>
    <name evidence="6 7" type="primary">psbX</name>
    <name evidence="7" type="ORF">AulaCp042</name>
</gene>
<feature type="transmembrane region" description="Helical" evidence="6">
    <location>
        <begin position="6"/>
        <end position="29"/>
    </location>
</feature>
<reference evidence="7" key="1">
    <citation type="journal article" date="2010" name="J. Phycol.">
        <title>Analyses of the complete chloroplast genome sequences of two members of the pelagophyceae: Aureococcus anophagefferens CCMP1984 and Aureoumbra lagunensis CCMP1507.</title>
        <authorList>
            <person name="Ong H.C."/>
            <person name="Wilhelm S.W."/>
            <person name="Gobler C.J."/>
            <person name="Bullerjahn G."/>
            <person name="Jacobs M.A."/>
            <person name="McKay J."/>
            <person name="Sims E.H."/>
            <person name="Gillett W.G."/>
            <person name="Zhou Y."/>
            <person name="Haugen E."/>
            <person name="Rocap G."/>
            <person name="Cattolico R.A."/>
        </authorList>
    </citation>
    <scope>NUCLEOTIDE SEQUENCE</scope>
    <source>
        <strain evidence="7">CCMP 1507</strain>
    </source>
</reference>
<name>C6KIX4_9STRA</name>
<keyword evidence="1 6" id="KW-0602">Photosynthesis</keyword>
<accession>C6KIX4</accession>
<evidence type="ECO:0000256" key="3">
    <source>
        <dbReference type="ARBA" id="ARBA00022989"/>
    </source>
</evidence>
<dbReference type="EMBL" id="GQ231542">
    <property type="protein sequence ID" value="ACS36930.1"/>
    <property type="molecule type" value="Genomic_DNA"/>
</dbReference>
<dbReference type="GO" id="GO:0015979">
    <property type="term" value="P:photosynthesis"/>
    <property type="evidence" value="ECO:0007669"/>
    <property type="project" value="UniProtKB-UniRule"/>
</dbReference>
<dbReference type="AlphaFoldDB" id="C6KIX4"/>
<dbReference type="Gene3D" id="1.20.5.510">
    <property type="entry name" value="Single helix bin"/>
    <property type="match status" value="1"/>
</dbReference>
<keyword evidence="4 6" id="KW-0472">Membrane</keyword>
<dbReference type="HAMAP" id="MF_01386">
    <property type="entry name" value="PSII_PsbX_1"/>
    <property type="match status" value="1"/>
</dbReference>
<proteinExistence type="inferred from homology"/>
<dbReference type="GO" id="GO:0009523">
    <property type="term" value="C:photosystem II"/>
    <property type="evidence" value="ECO:0007669"/>
    <property type="project" value="UniProtKB-KW"/>
</dbReference>
<comment type="subunit">
    <text evidence="6">PSII is composed of 1 copy each of membrane proteins PsbA, PsbB, PsbC, PsbD, PsbE, PsbF, PsbH, PsbI, PsbJ, PsbK, PsbL, PsbM, PsbT, PsbX, PsbY, PsbZ, Psb30/Ycf12, at least 3 peripheral proteins of the oxygen-evolving complex and a large number of cofactors. It forms dimeric complexes.</text>
</comment>
<dbReference type="Pfam" id="PF06596">
    <property type="entry name" value="PsbX"/>
    <property type="match status" value="1"/>
</dbReference>
<evidence type="ECO:0000256" key="1">
    <source>
        <dbReference type="ARBA" id="ARBA00022531"/>
    </source>
</evidence>
<evidence type="ECO:0000313" key="7">
    <source>
        <dbReference type="EMBL" id="ACS36930.1"/>
    </source>
</evidence>
<dbReference type="InterPro" id="IPR023431">
    <property type="entry name" value="PSII_PsbX_type_1_subfam"/>
</dbReference>
<keyword evidence="2 6" id="KW-0812">Transmembrane</keyword>